<reference evidence="9" key="1">
    <citation type="journal article" date="2012" name="Nature">
        <title>The oyster genome reveals stress adaptation and complexity of shell formation.</title>
        <authorList>
            <person name="Zhang G."/>
            <person name="Fang X."/>
            <person name="Guo X."/>
            <person name="Li L."/>
            <person name="Luo R."/>
            <person name="Xu F."/>
            <person name="Yang P."/>
            <person name="Zhang L."/>
            <person name="Wang X."/>
            <person name="Qi H."/>
            <person name="Xiong Z."/>
            <person name="Que H."/>
            <person name="Xie Y."/>
            <person name="Holland P.W."/>
            <person name="Paps J."/>
            <person name="Zhu Y."/>
            <person name="Wu F."/>
            <person name="Chen Y."/>
            <person name="Wang J."/>
            <person name="Peng C."/>
            <person name="Meng J."/>
            <person name="Yang L."/>
            <person name="Liu J."/>
            <person name="Wen B."/>
            <person name="Zhang N."/>
            <person name="Huang Z."/>
            <person name="Zhu Q."/>
            <person name="Feng Y."/>
            <person name="Mount A."/>
            <person name="Hedgecock D."/>
            <person name="Xu Z."/>
            <person name="Liu Y."/>
            <person name="Domazet-Loso T."/>
            <person name="Du Y."/>
            <person name="Sun X."/>
            <person name="Zhang S."/>
            <person name="Liu B."/>
            <person name="Cheng P."/>
            <person name="Jiang X."/>
            <person name="Li J."/>
            <person name="Fan D."/>
            <person name="Wang W."/>
            <person name="Fu W."/>
            <person name="Wang T."/>
            <person name="Wang B."/>
            <person name="Zhang J."/>
            <person name="Peng Z."/>
            <person name="Li Y."/>
            <person name="Li N."/>
            <person name="Wang J."/>
            <person name="Chen M."/>
            <person name="He Y."/>
            <person name="Tan F."/>
            <person name="Song X."/>
            <person name="Zheng Q."/>
            <person name="Huang R."/>
            <person name="Yang H."/>
            <person name="Du X."/>
            <person name="Chen L."/>
            <person name="Yang M."/>
            <person name="Gaffney P.M."/>
            <person name="Wang S."/>
            <person name="Luo L."/>
            <person name="She Z."/>
            <person name="Ming Y."/>
            <person name="Huang W."/>
            <person name="Zhang S."/>
            <person name="Huang B."/>
            <person name="Zhang Y."/>
            <person name="Qu T."/>
            <person name="Ni P."/>
            <person name="Miao G."/>
            <person name="Wang J."/>
            <person name="Wang Q."/>
            <person name="Steinberg C.E."/>
            <person name="Wang H."/>
            <person name="Li N."/>
            <person name="Qian L."/>
            <person name="Zhang G."/>
            <person name="Li Y."/>
            <person name="Yang H."/>
            <person name="Liu X."/>
            <person name="Wang J."/>
            <person name="Yin Y."/>
            <person name="Wang J."/>
        </authorList>
    </citation>
    <scope>NUCLEOTIDE SEQUENCE [LARGE SCALE GENOMIC DNA]</scope>
    <source>
        <strain evidence="9">05x7-T-G4-1.051#20</strain>
    </source>
</reference>
<dbReference type="GO" id="GO:0045087">
    <property type="term" value="P:innate immune response"/>
    <property type="evidence" value="ECO:0007669"/>
    <property type="project" value="UniProtKB-KW"/>
</dbReference>
<dbReference type="EMBL" id="JH817826">
    <property type="protein sequence ID" value="EKC40112.1"/>
    <property type="molecule type" value="Genomic_DNA"/>
</dbReference>
<evidence type="ECO:0000256" key="6">
    <source>
        <dbReference type="ARBA" id="ARBA00022729"/>
    </source>
</evidence>
<comment type="similarity">
    <text evidence="2">Belongs to the insect defense protein family.</text>
</comment>
<comment type="subcellular location">
    <subcellularLocation>
        <location evidence="1">Secreted</location>
    </subcellularLocation>
</comment>
<evidence type="ECO:0000256" key="1">
    <source>
        <dbReference type="ARBA" id="ARBA00004613"/>
    </source>
</evidence>
<dbReference type="InterPro" id="IPR042307">
    <property type="entry name" value="Reeler_sf"/>
</dbReference>
<proteinExistence type="inferred from homology"/>
<dbReference type="GO" id="GO:0016020">
    <property type="term" value="C:membrane"/>
    <property type="evidence" value="ECO:0007669"/>
    <property type="project" value="TreeGrafter"/>
</dbReference>
<keyword evidence="7" id="KW-0391">Immunity</keyword>
<dbReference type="PANTHER" id="PTHR45828">
    <property type="entry name" value="CYTOCHROME B561/FERRIC REDUCTASE TRANSMEMBRANE"/>
    <property type="match status" value="1"/>
</dbReference>
<dbReference type="Gene3D" id="2.60.40.4060">
    <property type="entry name" value="Reeler domain"/>
    <property type="match status" value="1"/>
</dbReference>
<dbReference type="HOGENOM" id="CLU_1039172_0_0_1"/>
<keyword evidence="3" id="KW-0964">Secreted</keyword>
<evidence type="ECO:0000313" key="9">
    <source>
        <dbReference type="EMBL" id="EKC40112.1"/>
    </source>
</evidence>
<dbReference type="PANTHER" id="PTHR45828:SF9">
    <property type="entry name" value="CELL WALL INTEGRITY AND STRESS RESPONSE COMPONENT 4-LIKE-RELATED"/>
    <property type="match status" value="1"/>
</dbReference>
<evidence type="ECO:0000256" key="5">
    <source>
        <dbReference type="ARBA" id="ARBA00022588"/>
    </source>
</evidence>
<evidence type="ECO:0000256" key="2">
    <source>
        <dbReference type="ARBA" id="ARBA00008501"/>
    </source>
</evidence>
<dbReference type="AlphaFoldDB" id="K1QTJ9"/>
<dbReference type="GO" id="GO:0042742">
    <property type="term" value="P:defense response to bacterium"/>
    <property type="evidence" value="ECO:0007669"/>
    <property type="project" value="UniProtKB-KW"/>
</dbReference>
<gene>
    <name evidence="9" type="ORF">CGI_10026143</name>
</gene>
<dbReference type="Pfam" id="PF02014">
    <property type="entry name" value="Reeler"/>
    <property type="match status" value="1"/>
</dbReference>
<keyword evidence="8" id="KW-0044">Antibiotic</keyword>
<keyword evidence="6" id="KW-0732">Signal</keyword>
<dbReference type="GO" id="GO:0005576">
    <property type="term" value="C:extracellular region"/>
    <property type="evidence" value="ECO:0007669"/>
    <property type="project" value="UniProtKB-SubCell"/>
</dbReference>
<keyword evidence="4" id="KW-0929">Antimicrobial</keyword>
<keyword evidence="5" id="KW-0399">Innate immunity</keyword>
<accession>K1QTJ9</accession>
<evidence type="ECO:0000256" key="3">
    <source>
        <dbReference type="ARBA" id="ARBA00022525"/>
    </source>
</evidence>
<dbReference type="InterPro" id="IPR051237">
    <property type="entry name" value="Ferric-chelate_Red/DefProt"/>
</dbReference>
<evidence type="ECO:0000256" key="8">
    <source>
        <dbReference type="ARBA" id="ARBA00023022"/>
    </source>
</evidence>
<dbReference type="PROSITE" id="PS51019">
    <property type="entry name" value="REELIN"/>
    <property type="match status" value="1"/>
</dbReference>
<evidence type="ECO:0000256" key="4">
    <source>
        <dbReference type="ARBA" id="ARBA00022529"/>
    </source>
</evidence>
<name>K1QTJ9_MAGGI</name>
<protein>
    <submittedName>
        <fullName evidence="9">Putative ferric-chelate reductase 1</fullName>
    </submittedName>
</protein>
<evidence type="ECO:0000256" key="7">
    <source>
        <dbReference type="ARBA" id="ARBA00022859"/>
    </source>
</evidence>
<organism evidence="9">
    <name type="scientific">Magallana gigas</name>
    <name type="common">Pacific oyster</name>
    <name type="synonym">Crassostrea gigas</name>
    <dbReference type="NCBI Taxonomy" id="29159"/>
    <lineage>
        <taxon>Eukaryota</taxon>
        <taxon>Metazoa</taxon>
        <taxon>Spiralia</taxon>
        <taxon>Lophotrochozoa</taxon>
        <taxon>Mollusca</taxon>
        <taxon>Bivalvia</taxon>
        <taxon>Autobranchia</taxon>
        <taxon>Pteriomorphia</taxon>
        <taxon>Ostreida</taxon>
        <taxon>Ostreoidea</taxon>
        <taxon>Ostreidae</taxon>
        <taxon>Magallana</taxon>
    </lineage>
</organism>
<dbReference type="InterPro" id="IPR002861">
    <property type="entry name" value="Reeler_dom"/>
</dbReference>
<dbReference type="CDD" id="cd08544">
    <property type="entry name" value="Reeler"/>
    <property type="match status" value="1"/>
</dbReference>
<sequence length="268" mass="29460">MSDANLKKRSAVLIHRRWNDKETLLQSVMGDGIICADRELFLGERAGIGGGNFVNEIMVINMQNLVLLAALVFIPGVTPYPYGPPLGACMSMFPKGHGVDAQKSPPPFEILVNSTSYREADVIQITINTTGLQGVSYYEGMMIQARRSACGLDKPTKSHGKFSLQANEWFLDTMDCENNLQSAVVHKNHSHVESNMFYWTAPAPTGHIIFIGTIVKNKTLFWTNVLSPLIKDVTSNEEVKACSGVTSIHGCTLASIIILLFSAILFLR</sequence>
<dbReference type="InParanoid" id="K1QTJ9"/>